<dbReference type="PROSITE" id="PS00409">
    <property type="entry name" value="PROKAR_NTER_METHYL"/>
    <property type="match status" value="1"/>
</dbReference>
<dbReference type="RefSeq" id="WP_185675299.1">
    <property type="nucleotide sequence ID" value="NZ_JACHVB010000021.1"/>
</dbReference>
<comment type="caution">
    <text evidence="2">The sequence shown here is derived from an EMBL/GenBank/DDBJ whole genome shotgun (WGS) entry which is preliminary data.</text>
</comment>
<organism evidence="2 3">
    <name type="scientific">Ruficoccus amylovorans</name>
    <dbReference type="NCBI Taxonomy" id="1804625"/>
    <lineage>
        <taxon>Bacteria</taxon>
        <taxon>Pseudomonadati</taxon>
        <taxon>Verrucomicrobiota</taxon>
        <taxon>Opitutia</taxon>
        <taxon>Puniceicoccales</taxon>
        <taxon>Cerasicoccaceae</taxon>
        <taxon>Ruficoccus</taxon>
    </lineage>
</organism>
<dbReference type="NCBIfam" id="TIGR02532">
    <property type="entry name" value="IV_pilin_GFxxxE"/>
    <property type="match status" value="1"/>
</dbReference>
<dbReference type="PANTHER" id="PTHR30093:SF43">
    <property type="entry name" value="SLR2015 PROTEIN"/>
    <property type="match status" value="1"/>
</dbReference>
<dbReference type="Proteomes" id="UP000546464">
    <property type="component" value="Unassembled WGS sequence"/>
</dbReference>
<dbReference type="Pfam" id="PF07963">
    <property type="entry name" value="N_methyl"/>
    <property type="match status" value="1"/>
</dbReference>
<reference evidence="2 3" key="1">
    <citation type="submission" date="2020-07" db="EMBL/GenBank/DDBJ databases">
        <authorList>
            <person name="Feng X."/>
        </authorList>
    </citation>
    <scope>NUCLEOTIDE SEQUENCE [LARGE SCALE GENOMIC DNA]</scope>
    <source>
        <strain evidence="2 3">JCM31066</strain>
    </source>
</reference>
<dbReference type="EMBL" id="JACHVB010000021">
    <property type="protein sequence ID" value="MBC2594312.1"/>
    <property type="molecule type" value="Genomic_DNA"/>
</dbReference>
<keyword evidence="1" id="KW-0488">Methylation</keyword>
<keyword evidence="3" id="KW-1185">Reference proteome</keyword>
<protein>
    <submittedName>
        <fullName evidence="2">Prepilin-type N-terminal cleavage/methylation domain-containing protein</fullName>
    </submittedName>
</protein>
<dbReference type="GO" id="GO:0015628">
    <property type="term" value="P:protein secretion by the type II secretion system"/>
    <property type="evidence" value="ECO:0007669"/>
    <property type="project" value="InterPro"/>
</dbReference>
<dbReference type="AlphaFoldDB" id="A0A842HD14"/>
<dbReference type="GO" id="GO:0015627">
    <property type="term" value="C:type II protein secretion system complex"/>
    <property type="evidence" value="ECO:0007669"/>
    <property type="project" value="InterPro"/>
</dbReference>
<dbReference type="Gene3D" id="3.30.700.10">
    <property type="entry name" value="Glycoprotein, Type 4 Pilin"/>
    <property type="match status" value="1"/>
</dbReference>
<gene>
    <name evidence="2" type="ORF">H5P28_08560</name>
</gene>
<evidence type="ECO:0000313" key="2">
    <source>
        <dbReference type="EMBL" id="MBC2594312.1"/>
    </source>
</evidence>
<accession>A0A842HD14</accession>
<dbReference type="InterPro" id="IPR000983">
    <property type="entry name" value="Bac_GSPG_pilin"/>
</dbReference>
<evidence type="ECO:0000256" key="1">
    <source>
        <dbReference type="ARBA" id="ARBA00022481"/>
    </source>
</evidence>
<name>A0A842HD14_9BACT</name>
<dbReference type="InterPro" id="IPR045584">
    <property type="entry name" value="Pilin-like"/>
</dbReference>
<proteinExistence type="predicted"/>
<evidence type="ECO:0000313" key="3">
    <source>
        <dbReference type="Proteomes" id="UP000546464"/>
    </source>
</evidence>
<dbReference type="PANTHER" id="PTHR30093">
    <property type="entry name" value="GENERAL SECRETION PATHWAY PROTEIN G"/>
    <property type="match status" value="1"/>
</dbReference>
<dbReference type="InterPro" id="IPR012902">
    <property type="entry name" value="N_methyl_site"/>
</dbReference>
<dbReference type="SUPFAM" id="SSF54523">
    <property type="entry name" value="Pili subunits"/>
    <property type="match status" value="1"/>
</dbReference>
<sequence length="220" mass="24213">MKFPLMKMRKPRSGFTLIELLVVMGVILILAGIVVGVQRGVYYQQSQARAKADLQAIANALESFKLKYGDYPWLGADATDSSVGNAEELFQVLTGQLVLRKNGTQYDMTDPSTAQRVPLIDENLIDAHETSNNPDYFIDPWGNPYKYYYKTVAQGRSGTGWNHSGFILMSTGPDRRTGPTSGTGYNLGTGIFPQNGDDYFGTPGTTNYAFDNIIFGLEAP</sequence>
<dbReference type="PRINTS" id="PR00813">
    <property type="entry name" value="BCTERIALGSPG"/>
</dbReference>